<dbReference type="EMBL" id="FR824217">
    <property type="protein sequence ID" value="CCA22898.1"/>
    <property type="molecule type" value="Genomic_DNA"/>
</dbReference>
<organism evidence="7">
    <name type="scientific">Albugo laibachii Nc14</name>
    <dbReference type="NCBI Taxonomy" id="890382"/>
    <lineage>
        <taxon>Eukaryota</taxon>
        <taxon>Sar</taxon>
        <taxon>Stramenopiles</taxon>
        <taxon>Oomycota</taxon>
        <taxon>Peronosporomycetes</taxon>
        <taxon>Albuginales</taxon>
        <taxon>Albuginaceae</taxon>
        <taxon>Albugo</taxon>
    </lineage>
</organism>
<reference evidence="7" key="2">
    <citation type="submission" date="2011-02" db="EMBL/GenBank/DDBJ databases">
        <authorList>
            <person name="MacLean D."/>
        </authorList>
    </citation>
    <scope>NUCLEOTIDE SEQUENCE</scope>
</reference>
<keyword evidence="4" id="KW-0206">Cytoskeleton</keyword>
<dbReference type="InterPro" id="IPR029214">
    <property type="entry name" value="CFAP144"/>
</dbReference>
<dbReference type="AlphaFoldDB" id="F0WNK7"/>
<dbReference type="GO" id="GO:0005856">
    <property type="term" value="C:cytoskeleton"/>
    <property type="evidence" value="ECO:0007669"/>
    <property type="project" value="UniProtKB-SubCell"/>
</dbReference>
<keyword evidence="3" id="KW-0963">Cytoplasm</keyword>
<evidence type="ECO:0000313" key="7">
    <source>
        <dbReference type="EMBL" id="CCA22898.1"/>
    </source>
</evidence>
<evidence type="ECO:0000256" key="6">
    <source>
        <dbReference type="ARBA" id="ARBA00034777"/>
    </source>
</evidence>
<dbReference type="HOGENOM" id="CLU_1762491_0_0_1"/>
<dbReference type="PANTHER" id="PTHR33865">
    <property type="entry name" value="PROTEIN FAM183B"/>
    <property type="match status" value="1"/>
</dbReference>
<evidence type="ECO:0000256" key="2">
    <source>
        <dbReference type="ARBA" id="ARBA00004245"/>
    </source>
</evidence>
<name>F0WNK7_9STRA</name>
<gene>
    <name evidence="7" type="primary">AlNc14C172G8030</name>
    <name evidence="7" type="ORF">ALNC14_090410</name>
</gene>
<dbReference type="PANTHER" id="PTHR33865:SF3">
    <property type="entry name" value="PROTEIN FAM183B"/>
    <property type="match status" value="1"/>
</dbReference>
<evidence type="ECO:0000256" key="3">
    <source>
        <dbReference type="ARBA" id="ARBA00022490"/>
    </source>
</evidence>
<accession>F0WNK7</accession>
<keyword evidence="5" id="KW-0966">Cell projection</keyword>
<reference evidence="7" key="1">
    <citation type="journal article" date="2011" name="PLoS Biol.">
        <title>Gene gain and loss during evolution of obligate parasitism in the white rust pathogen of Arabidopsis thaliana.</title>
        <authorList>
            <person name="Kemen E."/>
            <person name="Gardiner A."/>
            <person name="Schultz-Larsen T."/>
            <person name="Kemen A.C."/>
            <person name="Balmuth A.L."/>
            <person name="Robert-Seilaniantz A."/>
            <person name="Bailey K."/>
            <person name="Holub E."/>
            <person name="Studholme D.J."/>
            <person name="Maclean D."/>
            <person name="Jones J.D."/>
        </authorList>
    </citation>
    <scope>NUCLEOTIDE SEQUENCE</scope>
</reference>
<sequence>MSQRNPRDAKTAAFDEVARNQIWREQLRKEYEQESTLTPFQLNLKTLHSIPLKPTQVHPTAFAAHAHERQDGSQEVSAKLQAFHKKHNEKSNAPQTETQRIGWHYQTALEGVQWELQQRMYKGRGSCDVTKFASSYCAMAGCSPFAEKDIR</sequence>
<comment type="similarity">
    <text evidence="6">Belongs to the CFAP144 family.</text>
</comment>
<proteinExistence type="inferred from homology"/>
<dbReference type="GO" id="GO:0097546">
    <property type="term" value="C:ciliary base"/>
    <property type="evidence" value="ECO:0007669"/>
    <property type="project" value="TreeGrafter"/>
</dbReference>
<evidence type="ECO:0000256" key="4">
    <source>
        <dbReference type="ARBA" id="ARBA00023212"/>
    </source>
</evidence>
<evidence type="ECO:0000256" key="1">
    <source>
        <dbReference type="ARBA" id="ARBA00004138"/>
    </source>
</evidence>
<protein>
    <submittedName>
        <fullName evidence="7">Uncharacterized protein AlNc14C172G8030</fullName>
    </submittedName>
</protein>
<evidence type="ECO:0000256" key="5">
    <source>
        <dbReference type="ARBA" id="ARBA00023273"/>
    </source>
</evidence>
<comment type="subcellular location">
    <subcellularLocation>
        <location evidence="1">Cell projection</location>
        <location evidence="1">Cilium</location>
    </subcellularLocation>
    <subcellularLocation>
        <location evidence="2">Cytoplasm</location>
        <location evidence="2">Cytoskeleton</location>
    </subcellularLocation>
</comment>
<dbReference type="Pfam" id="PF14886">
    <property type="entry name" value="FAM183"/>
    <property type="match status" value="1"/>
</dbReference>